<protein>
    <submittedName>
        <fullName evidence="1">Uncharacterized protein</fullName>
    </submittedName>
</protein>
<sequence length="174" mass="19905">MSIEAQILKDKVTQLRKAEAALKKIVLINSVNDFISLMYRYKKYLIQFNRIGNAVGRMLLRNDYSHLSLDKLNIKLYLDSSAYSVVFENHSALTDYLSNSDSFSVNELIEMYCHPQYESLKADFKTPVAIADKVRHQLPNSLFCSHSTCNIDGIIEKLMSIRSGKVDRLVAEFS</sequence>
<comment type="caution">
    <text evidence="1">The sequence shown here is derived from an EMBL/GenBank/DDBJ whole genome shotgun (WGS) entry which is preliminary data.</text>
</comment>
<dbReference type="AlphaFoldDB" id="A0A2U1B2J9"/>
<accession>A0A2U1B2J9</accession>
<name>A0A2U1B2J9_9BACT</name>
<keyword evidence="2" id="KW-1185">Reference proteome</keyword>
<proteinExistence type="predicted"/>
<dbReference type="Proteomes" id="UP000245466">
    <property type="component" value="Unassembled WGS sequence"/>
</dbReference>
<dbReference type="EMBL" id="QEKI01000002">
    <property type="protein sequence ID" value="PVY42832.1"/>
    <property type="molecule type" value="Genomic_DNA"/>
</dbReference>
<evidence type="ECO:0000313" key="2">
    <source>
        <dbReference type="Proteomes" id="UP000245466"/>
    </source>
</evidence>
<gene>
    <name evidence="1" type="ORF">C8E01_1025</name>
</gene>
<evidence type="ECO:0000313" key="1">
    <source>
        <dbReference type="EMBL" id="PVY42832.1"/>
    </source>
</evidence>
<dbReference type="RefSeq" id="WP_116541889.1">
    <property type="nucleotide sequence ID" value="NZ_QEKI01000002.1"/>
</dbReference>
<reference evidence="1 2" key="1">
    <citation type="submission" date="2018-04" db="EMBL/GenBank/DDBJ databases">
        <title>Genomic Encyclopedia of Type Strains, Phase IV (KMG-IV): sequencing the most valuable type-strain genomes for metagenomic binning, comparative biology and taxonomic classification.</title>
        <authorList>
            <person name="Goeker M."/>
        </authorList>
    </citation>
    <scope>NUCLEOTIDE SEQUENCE [LARGE SCALE GENOMIC DNA]</scope>
    <source>
        <strain evidence="1 2">DSM 100231</strain>
    </source>
</reference>
<organism evidence="1 2">
    <name type="scientific">Pontibacter virosus</name>
    <dbReference type="NCBI Taxonomy" id="1765052"/>
    <lineage>
        <taxon>Bacteria</taxon>
        <taxon>Pseudomonadati</taxon>
        <taxon>Bacteroidota</taxon>
        <taxon>Cytophagia</taxon>
        <taxon>Cytophagales</taxon>
        <taxon>Hymenobacteraceae</taxon>
        <taxon>Pontibacter</taxon>
    </lineage>
</organism>